<dbReference type="EMBL" id="CP089984">
    <property type="protein sequence ID" value="WXB14822.1"/>
    <property type="molecule type" value="Genomic_DNA"/>
</dbReference>
<evidence type="ECO:0000256" key="1">
    <source>
        <dbReference type="SAM" id="SignalP"/>
    </source>
</evidence>
<feature type="chain" id="PRO_5045191839" description="DUF4397 domain-containing protein" evidence="1">
    <location>
        <begin position="23"/>
        <end position="391"/>
    </location>
</feature>
<sequence>MRSPFIGIAVLVSALVPISVVACIGSSGDPPSDDRGVAEQETVIRPDGSDFPAHFKVVTPAGSSTKGTVRIDGISGSLDALIGPVKTGNRAFSITSGGIFMESSATVTAGKVTTVEAGLLAVDIKNAPSPTLGISSVDGIQAPSVNVWRNVGGSWIQASNGSLPLTSDGTEPAALLPGQYRVDFGYNRVDGQIVDVAALDTKSIKVWDYAGRNVAKIVAPVREFPTAKCATGVYTLQDYRLLGSSSNSFRLADGASSIEIGKREDALASYYFTISGVYEGGGLMRIPLPLGNTGQGALPFQVGRLDVDHVAVLQSDGTTKIVPGGYRVYRKTGTDPSGKEIFTSSPVACDTPLALPTQTGVDLPRGRYKVVVEYSTVEAGRKESIYIVDVE</sequence>
<gene>
    <name evidence="2" type="ORF">LZC94_44270</name>
</gene>
<evidence type="ECO:0000313" key="2">
    <source>
        <dbReference type="EMBL" id="WXB14822.1"/>
    </source>
</evidence>
<name>A0ABZ2LVP0_9BACT</name>
<dbReference type="Proteomes" id="UP001370348">
    <property type="component" value="Chromosome"/>
</dbReference>
<evidence type="ECO:0008006" key="4">
    <source>
        <dbReference type="Google" id="ProtNLM"/>
    </source>
</evidence>
<accession>A0ABZ2LVP0</accession>
<proteinExistence type="predicted"/>
<reference evidence="2 3" key="1">
    <citation type="submission" date="2021-12" db="EMBL/GenBank/DDBJ databases">
        <title>Discovery of the Pendulisporaceae a myxobacterial family with distinct sporulation behavior and unique specialized metabolism.</title>
        <authorList>
            <person name="Garcia R."/>
            <person name="Popoff A."/>
            <person name="Bader C.D."/>
            <person name="Loehr J."/>
            <person name="Walesch S."/>
            <person name="Walt C."/>
            <person name="Boldt J."/>
            <person name="Bunk B."/>
            <person name="Haeckl F.J.F.P.J."/>
            <person name="Gunesch A.P."/>
            <person name="Birkelbach J."/>
            <person name="Nuebel U."/>
            <person name="Pietschmann T."/>
            <person name="Bach T."/>
            <person name="Mueller R."/>
        </authorList>
    </citation>
    <scope>NUCLEOTIDE SEQUENCE [LARGE SCALE GENOMIC DNA]</scope>
    <source>
        <strain evidence="2 3">MSr11954</strain>
    </source>
</reference>
<protein>
    <recommendedName>
        <fullName evidence="4">DUF4397 domain-containing protein</fullName>
    </recommendedName>
</protein>
<dbReference type="PROSITE" id="PS51257">
    <property type="entry name" value="PROKAR_LIPOPROTEIN"/>
    <property type="match status" value="1"/>
</dbReference>
<keyword evidence="1" id="KW-0732">Signal</keyword>
<keyword evidence="3" id="KW-1185">Reference proteome</keyword>
<feature type="signal peptide" evidence="1">
    <location>
        <begin position="1"/>
        <end position="22"/>
    </location>
</feature>
<organism evidence="2 3">
    <name type="scientific">Pendulispora albinea</name>
    <dbReference type="NCBI Taxonomy" id="2741071"/>
    <lineage>
        <taxon>Bacteria</taxon>
        <taxon>Pseudomonadati</taxon>
        <taxon>Myxococcota</taxon>
        <taxon>Myxococcia</taxon>
        <taxon>Myxococcales</taxon>
        <taxon>Sorangiineae</taxon>
        <taxon>Pendulisporaceae</taxon>
        <taxon>Pendulispora</taxon>
    </lineage>
</organism>
<dbReference type="RefSeq" id="WP_394824446.1">
    <property type="nucleotide sequence ID" value="NZ_CP089984.1"/>
</dbReference>
<evidence type="ECO:0000313" key="3">
    <source>
        <dbReference type="Proteomes" id="UP001370348"/>
    </source>
</evidence>